<organism evidence="3 4">
    <name type="scientific">Chitinophaga skermanii</name>
    <dbReference type="NCBI Taxonomy" id="331697"/>
    <lineage>
        <taxon>Bacteria</taxon>
        <taxon>Pseudomonadati</taxon>
        <taxon>Bacteroidota</taxon>
        <taxon>Chitinophagia</taxon>
        <taxon>Chitinophagales</taxon>
        <taxon>Chitinophagaceae</taxon>
        <taxon>Chitinophaga</taxon>
    </lineage>
</organism>
<dbReference type="Proteomes" id="UP000249547">
    <property type="component" value="Unassembled WGS sequence"/>
</dbReference>
<keyword evidence="1" id="KW-0732">Signal</keyword>
<sequence>MKTTLLTTKPILMKKLMLSAIAILLASASFAQAKWGVVAGPTFSSYTLKVLGSKSTSDIITNFRGGVTLDLPIADEFYVQPSLLYTGKGGKGDFLTRDVKTNLHYLELPVNFMYKPEVGAGNLFIGIGPYLAYALGGNVNGNSIDFGNQAGELKRFDVGGNFQVGYELSNGINFGLYTDLGLVNLAGDGDSDNSFRNTSFGVNIGYKFGGK</sequence>
<proteinExistence type="predicted"/>
<dbReference type="EMBL" id="QLLL01000011">
    <property type="protein sequence ID" value="RAI98768.1"/>
    <property type="molecule type" value="Genomic_DNA"/>
</dbReference>
<protein>
    <submittedName>
        <fullName evidence="3">Outer membrane protein with beta-barrel domain</fullName>
    </submittedName>
</protein>
<gene>
    <name evidence="3" type="ORF">LX64_04753</name>
</gene>
<feature type="chain" id="PRO_5016442345" evidence="1">
    <location>
        <begin position="34"/>
        <end position="211"/>
    </location>
</feature>
<dbReference type="AlphaFoldDB" id="A0A327Q2Y5"/>
<evidence type="ECO:0000256" key="1">
    <source>
        <dbReference type="SAM" id="SignalP"/>
    </source>
</evidence>
<accession>A0A327Q2Y5</accession>
<dbReference type="InterPro" id="IPR025665">
    <property type="entry name" value="Beta-barrel_OMP_2"/>
</dbReference>
<evidence type="ECO:0000313" key="3">
    <source>
        <dbReference type="EMBL" id="RAI98768.1"/>
    </source>
</evidence>
<evidence type="ECO:0000259" key="2">
    <source>
        <dbReference type="Pfam" id="PF13568"/>
    </source>
</evidence>
<evidence type="ECO:0000313" key="4">
    <source>
        <dbReference type="Proteomes" id="UP000249547"/>
    </source>
</evidence>
<keyword evidence="4" id="KW-1185">Reference proteome</keyword>
<reference evidence="3 4" key="1">
    <citation type="submission" date="2018-06" db="EMBL/GenBank/DDBJ databases">
        <title>Genomic Encyclopedia of Archaeal and Bacterial Type Strains, Phase II (KMG-II): from individual species to whole genera.</title>
        <authorList>
            <person name="Goeker M."/>
        </authorList>
    </citation>
    <scope>NUCLEOTIDE SEQUENCE [LARGE SCALE GENOMIC DNA]</scope>
    <source>
        <strain evidence="3 4">DSM 23857</strain>
    </source>
</reference>
<comment type="caution">
    <text evidence="3">The sequence shown here is derived from an EMBL/GenBank/DDBJ whole genome shotgun (WGS) entry which is preliminary data.</text>
</comment>
<feature type="signal peptide" evidence="1">
    <location>
        <begin position="1"/>
        <end position="33"/>
    </location>
</feature>
<dbReference type="Pfam" id="PF13568">
    <property type="entry name" value="OMP_b-brl_2"/>
    <property type="match status" value="1"/>
</dbReference>
<name>A0A327Q2Y5_9BACT</name>
<feature type="domain" description="Outer membrane protein beta-barrel" evidence="2">
    <location>
        <begin position="30"/>
        <end position="185"/>
    </location>
</feature>